<dbReference type="Pfam" id="PF05239">
    <property type="entry name" value="PRC"/>
    <property type="match status" value="1"/>
</dbReference>
<dbReference type="HOGENOM" id="CLU_1330827_0_0_0"/>
<evidence type="ECO:0000259" key="2">
    <source>
        <dbReference type="Pfam" id="PF05239"/>
    </source>
</evidence>
<evidence type="ECO:0000256" key="1">
    <source>
        <dbReference type="SAM" id="MobiDB-lite"/>
    </source>
</evidence>
<dbReference type="InterPro" id="IPR027275">
    <property type="entry name" value="PRC-brl_dom"/>
</dbReference>
<reference evidence="3 4" key="1">
    <citation type="journal article" date="2011" name="J. Bacteriol.">
        <title>Genome sequence of the verrucomicrobium Opitutus terrae PB90-1, an abundant inhabitant of rice paddy soil ecosystems.</title>
        <authorList>
            <person name="van Passel M.W."/>
            <person name="Kant R."/>
            <person name="Palva A."/>
            <person name="Copeland A."/>
            <person name="Lucas S."/>
            <person name="Lapidus A."/>
            <person name="Glavina del Rio T."/>
            <person name="Pitluck S."/>
            <person name="Goltsman E."/>
            <person name="Clum A."/>
            <person name="Sun H."/>
            <person name="Schmutz J."/>
            <person name="Larimer F.W."/>
            <person name="Land M.L."/>
            <person name="Hauser L."/>
            <person name="Kyrpides N."/>
            <person name="Mikhailova N."/>
            <person name="Richardson P.P."/>
            <person name="Janssen P.H."/>
            <person name="de Vos W.M."/>
            <person name="Smidt H."/>
        </authorList>
    </citation>
    <scope>NUCLEOTIDE SEQUENCE [LARGE SCALE GENOMIC DNA]</scope>
    <source>
        <strain evidence="4">DSM 11246 / JCM 15787 / PB90-1</strain>
    </source>
</reference>
<accession>B1ZN69</accession>
<gene>
    <name evidence="3" type="ordered locus">Oter_0147</name>
</gene>
<dbReference type="InterPro" id="IPR011033">
    <property type="entry name" value="PRC_barrel-like_sf"/>
</dbReference>
<dbReference type="eggNOG" id="COG1873">
    <property type="taxonomic scope" value="Bacteria"/>
</dbReference>
<proteinExistence type="predicted"/>
<organism evidence="3 4">
    <name type="scientific">Opitutus terrae (strain DSM 11246 / JCM 15787 / PB90-1)</name>
    <dbReference type="NCBI Taxonomy" id="452637"/>
    <lineage>
        <taxon>Bacteria</taxon>
        <taxon>Pseudomonadati</taxon>
        <taxon>Verrucomicrobiota</taxon>
        <taxon>Opitutia</taxon>
        <taxon>Opitutales</taxon>
        <taxon>Opitutaceae</taxon>
        <taxon>Opitutus</taxon>
    </lineage>
</organism>
<feature type="region of interest" description="Disordered" evidence="1">
    <location>
        <begin position="56"/>
        <end position="132"/>
    </location>
</feature>
<feature type="domain" description="PRC-barrel" evidence="2">
    <location>
        <begin position="16"/>
        <end position="42"/>
    </location>
</feature>
<dbReference type="Gene3D" id="2.30.30.240">
    <property type="entry name" value="PRC-barrel domain"/>
    <property type="match status" value="2"/>
</dbReference>
<dbReference type="EMBL" id="CP001032">
    <property type="protein sequence ID" value="ACB73438.1"/>
    <property type="molecule type" value="Genomic_DNA"/>
</dbReference>
<dbReference type="Proteomes" id="UP000007013">
    <property type="component" value="Chromosome"/>
</dbReference>
<evidence type="ECO:0000313" key="3">
    <source>
        <dbReference type="EMBL" id="ACB73438.1"/>
    </source>
</evidence>
<keyword evidence="4" id="KW-1185">Reference proteome</keyword>
<dbReference type="KEGG" id="ote:Oter_0147"/>
<dbReference type="AlphaFoldDB" id="B1ZN69"/>
<protein>
    <recommendedName>
        <fullName evidence="2">PRC-barrel domain-containing protein</fullName>
    </recommendedName>
</protein>
<name>B1ZN69_OPITP</name>
<sequence>MHGIAKVDQNSIKQQLTATDLIGKDVYDNGGKKVGEVKDLVLGSAAASHLAMAFANTGSSDDTTSSSRSTTGATSGRSSDGTYGSSSTGSATGATGASGTGSTSRIAGTDRTSGTGSTSSTSRTSGSMGSTLGSDVSSAFNSISGMASEPAAIVSLGGFMGMGDNLVRVPLSQLNYDSSKERLTLALSENELSSLTDRSNTRNAAE</sequence>
<evidence type="ECO:0000313" key="4">
    <source>
        <dbReference type="Proteomes" id="UP000007013"/>
    </source>
</evidence>
<dbReference type="SUPFAM" id="SSF50346">
    <property type="entry name" value="PRC-barrel domain"/>
    <property type="match status" value="1"/>
</dbReference>